<dbReference type="EMBL" id="VSSQ01098396">
    <property type="protein sequence ID" value="MPN41394.1"/>
    <property type="molecule type" value="Genomic_DNA"/>
</dbReference>
<dbReference type="Pfam" id="PF02321">
    <property type="entry name" value="OEP"/>
    <property type="match status" value="1"/>
</dbReference>
<gene>
    <name evidence="2" type="primary">arpC_4</name>
    <name evidence="2" type="ORF">SDC9_188940</name>
</gene>
<name>A0A645HZ07_9ZZZZ</name>
<keyword evidence="1" id="KW-0812">Transmembrane</keyword>
<evidence type="ECO:0000256" key="1">
    <source>
        <dbReference type="SAM" id="Phobius"/>
    </source>
</evidence>
<reference evidence="2" key="1">
    <citation type="submission" date="2019-08" db="EMBL/GenBank/DDBJ databases">
        <authorList>
            <person name="Kucharzyk K."/>
            <person name="Murdoch R.W."/>
            <person name="Higgins S."/>
            <person name="Loffler F."/>
        </authorList>
    </citation>
    <scope>NUCLEOTIDE SEQUENCE</scope>
</reference>
<dbReference type="GO" id="GO:0015562">
    <property type="term" value="F:efflux transmembrane transporter activity"/>
    <property type="evidence" value="ECO:0007669"/>
    <property type="project" value="InterPro"/>
</dbReference>
<proteinExistence type="predicted"/>
<comment type="caution">
    <text evidence="2">The sequence shown here is derived from an EMBL/GenBank/DDBJ whole genome shotgun (WGS) entry which is preliminary data.</text>
</comment>
<dbReference type="SUPFAM" id="SSF56954">
    <property type="entry name" value="Outer membrane efflux proteins (OEP)"/>
    <property type="match status" value="1"/>
</dbReference>
<organism evidence="2">
    <name type="scientific">bioreactor metagenome</name>
    <dbReference type="NCBI Taxonomy" id="1076179"/>
    <lineage>
        <taxon>unclassified sequences</taxon>
        <taxon>metagenomes</taxon>
        <taxon>ecological metagenomes</taxon>
    </lineage>
</organism>
<keyword evidence="1" id="KW-0472">Membrane</keyword>
<protein>
    <submittedName>
        <fullName evidence="2">Antibiotic efflux pump outer membrane protein ArpC</fullName>
    </submittedName>
</protein>
<sequence length="137" mass="15536">MGSMNWANVLAAFGGAAMIPIFTGGAKTANLRLKKNYYEQTLQNYYKTNLTAIQEVNNALCALKFDHDKYIKNLNSYNMQKQEYKFSEVKYHDGLISNLDLLQQKETLLTMNKMVVNSKTDCYINQISLYKAVGGAL</sequence>
<keyword evidence="1" id="KW-1133">Transmembrane helix</keyword>
<dbReference type="InterPro" id="IPR003423">
    <property type="entry name" value="OMP_efflux"/>
</dbReference>
<feature type="transmembrane region" description="Helical" evidence="1">
    <location>
        <begin position="6"/>
        <end position="26"/>
    </location>
</feature>
<dbReference type="PANTHER" id="PTHR30203">
    <property type="entry name" value="OUTER MEMBRANE CATION EFFLUX PROTEIN"/>
    <property type="match status" value="1"/>
</dbReference>
<dbReference type="Gene3D" id="1.20.1600.10">
    <property type="entry name" value="Outer membrane efflux proteins (OEP)"/>
    <property type="match status" value="1"/>
</dbReference>
<dbReference type="Gene3D" id="2.20.200.10">
    <property type="entry name" value="Outer membrane efflux proteins (OEP)"/>
    <property type="match status" value="1"/>
</dbReference>
<dbReference type="InterPro" id="IPR010131">
    <property type="entry name" value="MdtP/NodT-like"/>
</dbReference>
<accession>A0A645HZ07</accession>
<evidence type="ECO:0000313" key="2">
    <source>
        <dbReference type="EMBL" id="MPN41394.1"/>
    </source>
</evidence>
<dbReference type="AlphaFoldDB" id="A0A645HZ07"/>